<reference evidence="3" key="1">
    <citation type="submission" date="2022-07" db="EMBL/GenBank/DDBJ databases">
        <title>Genome analysis of Parmales, a sister group of diatoms, reveals the evolutionary specialization of diatoms from phago-mixotrophs to photoautotrophs.</title>
        <authorList>
            <person name="Ban H."/>
            <person name="Sato S."/>
            <person name="Yoshikawa S."/>
            <person name="Kazumasa Y."/>
            <person name="Nakamura Y."/>
            <person name="Ichinomiya M."/>
            <person name="Saitoh K."/>
            <person name="Sato N."/>
            <person name="Blanc-Mathieu R."/>
            <person name="Endo H."/>
            <person name="Kuwata A."/>
            <person name="Ogata H."/>
        </authorList>
    </citation>
    <scope>NUCLEOTIDE SEQUENCE</scope>
</reference>
<name>A0A9W7AFJ5_9STRA</name>
<keyword evidence="1" id="KW-1133">Transmembrane helix</keyword>
<feature type="non-terminal residue" evidence="3">
    <location>
        <position position="553"/>
    </location>
</feature>
<feature type="domain" description="Calcineurin-like phosphoesterase" evidence="2">
    <location>
        <begin position="328"/>
        <end position="511"/>
    </location>
</feature>
<protein>
    <recommendedName>
        <fullName evidence="2">Calcineurin-like phosphoesterase domain-containing protein</fullName>
    </recommendedName>
</protein>
<sequence length="553" mass="60693">MDPRLLAKAASAEKGNGWWGETMESEREALATSDRMSNLIGGGWYDLKAEGVCDCYCCWRNATSTDSLPHPSTSTIAEEGGFWTCTEDYGESWSDRGGQGDSFKLAMCLARNEVIRTGVQEKLESPVFWSVSLPLFCASFAVGVWMCRRRGAKSKAKEPIMAEQMEYLDGDIELSGQQTDTDKVRMSLVSDEGLSERRRCSRCSSCCLLFSKFLFLFWSILGIAISSVSLIESLGIVIPTFLIRLTPTCSAHKCSSSSSFIRPLPPVSPETFTAIIASDTQFQWFNGEAAFLDHEVPSMCDYSDSYHECAKKVAAVTNAEQISSMGQTGADMLLVNGDLTSYFHSFEFGEFSRWSESLPASIKYFFPSLGNHDYLSGSDALFTLDEWPLLGPQGCNNLHAIEYIRDGVGCSGIDRFDEGRLSGFDRGSLAYSHVRGGYLFVHSHFHPAYENAKAGVHSGVPFLVGEVKRGNEAGMKVVLVVHSATHIGGMLERELEDAGGLFVVFAGHLHHCLGGRCKYPVKTTGYGSKCNMGFREHFSKNCGRKGCSDYGGS</sequence>
<comment type="caution">
    <text evidence="3">The sequence shown here is derived from an EMBL/GenBank/DDBJ whole genome shotgun (WGS) entry which is preliminary data.</text>
</comment>
<dbReference type="AlphaFoldDB" id="A0A9W7AFJ5"/>
<dbReference type="Proteomes" id="UP001165082">
    <property type="component" value="Unassembled WGS sequence"/>
</dbReference>
<dbReference type="InterPro" id="IPR004843">
    <property type="entry name" value="Calcineurin-like_PHP"/>
</dbReference>
<evidence type="ECO:0000313" key="3">
    <source>
        <dbReference type="EMBL" id="GMH71856.1"/>
    </source>
</evidence>
<dbReference type="Gene3D" id="3.60.21.10">
    <property type="match status" value="1"/>
</dbReference>
<gene>
    <name evidence="3" type="ORF">TrRE_jg833</name>
</gene>
<organism evidence="3 4">
    <name type="scientific">Triparma retinervis</name>
    <dbReference type="NCBI Taxonomy" id="2557542"/>
    <lineage>
        <taxon>Eukaryota</taxon>
        <taxon>Sar</taxon>
        <taxon>Stramenopiles</taxon>
        <taxon>Ochrophyta</taxon>
        <taxon>Bolidophyceae</taxon>
        <taxon>Parmales</taxon>
        <taxon>Triparmaceae</taxon>
        <taxon>Triparma</taxon>
    </lineage>
</organism>
<dbReference type="SUPFAM" id="SSF56300">
    <property type="entry name" value="Metallo-dependent phosphatases"/>
    <property type="match status" value="1"/>
</dbReference>
<evidence type="ECO:0000259" key="2">
    <source>
        <dbReference type="Pfam" id="PF00149"/>
    </source>
</evidence>
<keyword evidence="4" id="KW-1185">Reference proteome</keyword>
<feature type="transmembrane region" description="Helical" evidence="1">
    <location>
        <begin position="127"/>
        <end position="147"/>
    </location>
</feature>
<dbReference type="InterPro" id="IPR029052">
    <property type="entry name" value="Metallo-depent_PP-like"/>
</dbReference>
<keyword evidence="1" id="KW-0812">Transmembrane</keyword>
<proteinExistence type="predicted"/>
<accession>A0A9W7AFJ5</accession>
<dbReference type="GO" id="GO:0016787">
    <property type="term" value="F:hydrolase activity"/>
    <property type="evidence" value="ECO:0007669"/>
    <property type="project" value="InterPro"/>
</dbReference>
<evidence type="ECO:0000256" key="1">
    <source>
        <dbReference type="SAM" id="Phobius"/>
    </source>
</evidence>
<dbReference type="OrthoDB" id="194510at2759"/>
<dbReference type="Pfam" id="PF00149">
    <property type="entry name" value="Metallophos"/>
    <property type="match status" value="1"/>
</dbReference>
<dbReference type="EMBL" id="BRXZ01002868">
    <property type="protein sequence ID" value="GMH71856.1"/>
    <property type="molecule type" value="Genomic_DNA"/>
</dbReference>
<feature type="transmembrane region" description="Helical" evidence="1">
    <location>
        <begin position="207"/>
        <end position="231"/>
    </location>
</feature>
<evidence type="ECO:0000313" key="4">
    <source>
        <dbReference type="Proteomes" id="UP001165082"/>
    </source>
</evidence>
<keyword evidence="1" id="KW-0472">Membrane</keyword>